<protein>
    <submittedName>
        <fullName evidence="3">DUF799 domain-containing protein</fullName>
    </submittedName>
</protein>
<dbReference type="Pfam" id="PF05643">
    <property type="entry name" value="GNA1162-like"/>
    <property type="match status" value="1"/>
</dbReference>
<name>A0ABV7EMJ2_9GAMM</name>
<evidence type="ECO:0000256" key="2">
    <source>
        <dbReference type="SAM" id="SignalP"/>
    </source>
</evidence>
<dbReference type="EMBL" id="JBHRSS010000003">
    <property type="protein sequence ID" value="MFC3103909.1"/>
    <property type="molecule type" value="Genomic_DNA"/>
</dbReference>
<comment type="caution">
    <text evidence="3">The sequence shown here is derived from an EMBL/GenBank/DDBJ whole genome shotgun (WGS) entry which is preliminary data.</text>
</comment>
<dbReference type="PROSITE" id="PS51257">
    <property type="entry name" value="PROKAR_LIPOPROTEIN"/>
    <property type="match status" value="1"/>
</dbReference>
<feature type="region of interest" description="Disordered" evidence="1">
    <location>
        <begin position="194"/>
        <end position="221"/>
    </location>
</feature>
<evidence type="ECO:0000313" key="4">
    <source>
        <dbReference type="Proteomes" id="UP001595462"/>
    </source>
</evidence>
<gene>
    <name evidence="3" type="ORF">ACFOSU_08390</name>
</gene>
<dbReference type="RefSeq" id="WP_380688391.1">
    <property type="nucleotide sequence ID" value="NZ_JBHRSS010000003.1"/>
</dbReference>
<organism evidence="3 4">
    <name type="scientific">Salinisphaera aquimarina</name>
    <dbReference type="NCBI Taxonomy" id="2094031"/>
    <lineage>
        <taxon>Bacteria</taxon>
        <taxon>Pseudomonadati</taxon>
        <taxon>Pseudomonadota</taxon>
        <taxon>Gammaproteobacteria</taxon>
        <taxon>Salinisphaerales</taxon>
        <taxon>Salinisphaeraceae</taxon>
        <taxon>Salinisphaera</taxon>
    </lineage>
</organism>
<sequence>MSLRQWARVIVIVMTLALSACATAPKSYDYSAYRNDPPRSILVLPPTNDSVAVNAPYVYLSTITRPLAEAGYYVFPVAVIDRFMTENGLADPAEMQAVPLQKIDEIIDPDAVLYAHIVEWGQKYHLISSDTTVDIKARLVDADSGTLLWEGSARVVEASGNGQGGLIGAAIAALVDQIVDTVNERTREVATRANATMINDPDNGLPLGPYNPDHVTDARRQ</sequence>
<proteinExistence type="predicted"/>
<dbReference type="Proteomes" id="UP001595462">
    <property type="component" value="Unassembled WGS sequence"/>
</dbReference>
<keyword evidence="2" id="KW-0732">Signal</keyword>
<feature type="signal peptide" evidence="2">
    <location>
        <begin position="1"/>
        <end position="22"/>
    </location>
</feature>
<accession>A0ABV7EMJ2</accession>
<evidence type="ECO:0000256" key="1">
    <source>
        <dbReference type="SAM" id="MobiDB-lite"/>
    </source>
</evidence>
<dbReference type="Gene3D" id="3.40.50.10610">
    <property type="entry name" value="ABC-type transport auxiliary lipoprotein component"/>
    <property type="match status" value="1"/>
</dbReference>
<dbReference type="InterPro" id="IPR008517">
    <property type="entry name" value="GNA1162-like"/>
</dbReference>
<feature type="chain" id="PRO_5046555741" evidence="2">
    <location>
        <begin position="23"/>
        <end position="221"/>
    </location>
</feature>
<reference evidence="4" key="1">
    <citation type="journal article" date="2019" name="Int. J. Syst. Evol. Microbiol.">
        <title>The Global Catalogue of Microorganisms (GCM) 10K type strain sequencing project: providing services to taxonomists for standard genome sequencing and annotation.</title>
        <authorList>
            <consortium name="The Broad Institute Genomics Platform"/>
            <consortium name="The Broad Institute Genome Sequencing Center for Infectious Disease"/>
            <person name="Wu L."/>
            <person name="Ma J."/>
        </authorList>
    </citation>
    <scope>NUCLEOTIDE SEQUENCE [LARGE SCALE GENOMIC DNA]</scope>
    <source>
        <strain evidence="4">KCTC 52640</strain>
    </source>
</reference>
<keyword evidence="4" id="KW-1185">Reference proteome</keyword>
<evidence type="ECO:0000313" key="3">
    <source>
        <dbReference type="EMBL" id="MFC3103909.1"/>
    </source>
</evidence>